<dbReference type="Gramene" id="TraesCAD_scaffold_024844_01G000500.1">
    <property type="protein sequence ID" value="TraesCAD_scaffold_024844_01G000500.1"/>
    <property type="gene ID" value="TraesCAD_scaffold_024844_01G000500"/>
</dbReference>
<organism evidence="4">
    <name type="scientific">Triticum aestivum</name>
    <name type="common">Wheat</name>
    <dbReference type="NCBI Taxonomy" id="4565"/>
    <lineage>
        <taxon>Eukaryota</taxon>
        <taxon>Viridiplantae</taxon>
        <taxon>Streptophyta</taxon>
        <taxon>Embryophyta</taxon>
        <taxon>Tracheophyta</taxon>
        <taxon>Spermatophyta</taxon>
        <taxon>Magnoliopsida</taxon>
        <taxon>Liliopsida</taxon>
        <taxon>Poales</taxon>
        <taxon>Poaceae</taxon>
        <taxon>BOP clade</taxon>
        <taxon>Pooideae</taxon>
        <taxon>Triticodae</taxon>
        <taxon>Triticeae</taxon>
        <taxon>Triticinae</taxon>
        <taxon>Triticum</taxon>
    </lineage>
</organism>
<evidence type="ECO:0000313" key="5">
    <source>
        <dbReference type="Proteomes" id="UP000019116"/>
    </source>
</evidence>
<feature type="region of interest" description="Disordered" evidence="1">
    <location>
        <begin position="287"/>
        <end position="308"/>
    </location>
</feature>
<dbReference type="OMA" id="AHLVECD"/>
<reference evidence="4" key="1">
    <citation type="submission" date="2018-08" db="EMBL/GenBank/DDBJ databases">
        <authorList>
            <person name="Rossello M."/>
        </authorList>
    </citation>
    <scope>NUCLEOTIDE SEQUENCE [LARGE SCALE GENOMIC DNA]</scope>
    <source>
        <strain evidence="4">cv. Chinese Spring</strain>
    </source>
</reference>
<name>A0A3B5ZV49_WHEAT</name>
<dbReference type="Gramene" id="TraesCLE_scaffold_021016_01G000100.1">
    <property type="protein sequence ID" value="TraesCLE_scaffold_021016_01G000100.1"/>
    <property type="gene ID" value="TraesCLE_scaffold_021016_01G000100"/>
</dbReference>
<dbReference type="GeneID" id="123168163"/>
<dbReference type="Gramene" id="TraesJAG1D03G00484250.1">
    <property type="protein sequence ID" value="TraesJAG1D03G00484250.1.CDS1"/>
    <property type="gene ID" value="TraesJAG1D03G00484250"/>
</dbReference>
<evidence type="ECO:0008006" key="6">
    <source>
        <dbReference type="Google" id="ProtNLM"/>
    </source>
</evidence>
<evidence type="ECO:0000313" key="4">
    <source>
        <dbReference type="EnsemblPlants" id="TraesCS1D02G185900.1.cds1"/>
    </source>
</evidence>
<dbReference type="OrthoDB" id="600964at2759"/>
<sequence length="414" mass="44370">MGSPPRRRSCSSMACGGTRMEWSELPADLVLAIFALLPSDADRVRFRAVCQRWAAVAAFWRPRPWLVGSRTDRSGQGAAMSSFWLSQAGHLVPFAAAVPPGLEYLSSSHGYLVLSDPSAVPKAITLVNPVTGRRIPLPPIAFFKKWHDVATVVLSADPGGATEWAAVAAGFPADRIAYYSSVTGAWTPLAFSAAGYAGVEHYRGRFYVAFKNQLCVICELECGAPPAVIPLEHVEGDGGGGGSDDDELVPGSGRSVALDAHLVECDGQLLLVSVRDETDYNSDNDIGVGAGAGDADVDDEGSTGGGGSTRVVEVHRVELVGDGAVRLVRVEDLGWHALFLGRNQAFALSPSDFPACRVNCVYLLDRQGHPDGVVRVVNMESQWARLEETIYPDDGRRGLPSVGWARRGWFFPNY</sequence>
<feature type="domain" description="KIB1-4 beta-propeller" evidence="2">
    <location>
        <begin position="100"/>
        <end position="369"/>
    </location>
</feature>
<dbReference type="Gramene" id="TraesWEE_scaffold_030647_01G000500.1">
    <property type="protein sequence ID" value="TraesWEE_scaffold_030647_01G000500.1"/>
    <property type="gene ID" value="TraesWEE_scaffold_030647_01G000500"/>
</dbReference>
<dbReference type="InterPro" id="IPR005174">
    <property type="entry name" value="KIB1-4_b-propeller"/>
</dbReference>
<accession>A0A3B5ZV49</accession>
<dbReference type="SUPFAM" id="SSF81383">
    <property type="entry name" value="F-box domain"/>
    <property type="match status" value="1"/>
</dbReference>
<dbReference type="InterPro" id="IPR001810">
    <property type="entry name" value="F-box_dom"/>
</dbReference>
<dbReference type="Gramene" id="TraesROB_scaffold_109649_01G000100.1">
    <property type="protein sequence ID" value="TraesROB_scaffold_109649_01G000100.1"/>
    <property type="gene ID" value="TraesROB_scaffold_109649_01G000100"/>
</dbReference>
<dbReference type="Pfam" id="PF03478">
    <property type="entry name" value="Beta-prop_KIB1-4"/>
    <property type="match status" value="1"/>
</dbReference>
<evidence type="ECO:0000256" key="1">
    <source>
        <dbReference type="SAM" id="MobiDB-lite"/>
    </source>
</evidence>
<dbReference type="Gramene" id="TraesCS1D02G185900.1">
    <property type="protein sequence ID" value="TraesCS1D02G185900.1.cds1"/>
    <property type="gene ID" value="TraesCS1D02G185900"/>
</dbReference>
<dbReference type="PANTHER" id="PTHR36901:SF1">
    <property type="entry name" value="F-BOX DOMAIN CONTAINING PROTEIN, EXPRESSED"/>
    <property type="match status" value="1"/>
</dbReference>
<keyword evidence="5" id="KW-1185">Reference proteome</keyword>
<dbReference type="Gramene" id="TraesCS1D03G0477000.1">
    <property type="protein sequence ID" value="TraesCS1D03G0477000.1.CDS1"/>
    <property type="gene ID" value="TraesCS1D03G0477000"/>
</dbReference>
<dbReference type="Pfam" id="PF12937">
    <property type="entry name" value="F-box-like"/>
    <property type="match status" value="1"/>
</dbReference>
<dbReference type="RefSeq" id="XP_044441972.1">
    <property type="nucleotide sequence ID" value="XM_044586037.1"/>
</dbReference>
<protein>
    <recommendedName>
        <fullName evidence="6">DUF295 domain-containing protein</fullName>
    </recommendedName>
</protein>
<proteinExistence type="predicted"/>
<gene>
    <name evidence="4" type="primary">LOC123168163</name>
</gene>
<dbReference type="Gene3D" id="1.20.1280.50">
    <property type="match status" value="1"/>
</dbReference>
<dbReference type="AlphaFoldDB" id="A0A3B5ZV49"/>
<evidence type="ECO:0000259" key="2">
    <source>
        <dbReference type="Pfam" id="PF03478"/>
    </source>
</evidence>
<dbReference type="EnsemblPlants" id="TraesCS1D02G185900.1">
    <property type="protein sequence ID" value="TraesCS1D02G185900.1.cds1"/>
    <property type="gene ID" value="TraesCS1D02G185900"/>
</dbReference>
<dbReference type="InterPro" id="IPR036047">
    <property type="entry name" value="F-box-like_dom_sf"/>
</dbReference>
<dbReference type="Gramene" id="TraesPARA_EIv1.0_0273190.1">
    <property type="protein sequence ID" value="TraesPARA_EIv1.0_0273190.1.CDS1"/>
    <property type="gene ID" value="TraesPARA_EIv1.0_0273190"/>
</dbReference>
<dbReference type="PANTHER" id="PTHR36901">
    <property type="entry name" value="F-BOX DOMAIN CONTAINING PROTEIN, EXPRESSED-RELATED"/>
    <property type="match status" value="1"/>
</dbReference>
<dbReference type="Proteomes" id="UP000019116">
    <property type="component" value="Chromosome 1D"/>
</dbReference>
<evidence type="ECO:0000259" key="3">
    <source>
        <dbReference type="Pfam" id="PF12937"/>
    </source>
</evidence>
<reference evidence="4" key="2">
    <citation type="submission" date="2018-10" db="UniProtKB">
        <authorList>
            <consortium name="EnsemblPlants"/>
        </authorList>
    </citation>
    <scope>IDENTIFICATION</scope>
</reference>
<feature type="domain" description="F-box" evidence="3">
    <location>
        <begin position="22"/>
        <end position="61"/>
    </location>
</feature>